<dbReference type="Pfam" id="PF07679">
    <property type="entry name" value="I-set"/>
    <property type="match status" value="1"/>
</dbReference>
<dbReference type="SMART" id="SM00406">
    <property type="entry name" value="IGv"/>
    <property type="match status" value="3"/>
</dbReference>
<keyword evidence="2" id="KW-0393">Immunoglobulin domain</keyword>
<feature type="signal peptide" evidence="3">
    <location>
        <begin position="1"/>
        <end position="21"/>
    </location>
</feature>
<dbReference type="InterPro" id="IPR013098">
    <property type="entry name" value="Ig_I-set"/>
</dbReference>
<dbReference type="Pfam" id="PF26644">
    <property type="entry name" value="CCC"/>
    <property type="match status" value="1"/>
</dbReference>
<evidence type="ECO:0000313" key="5">
    <source>
        <dbReference type="EMBL" id="KAJ6637473.1"/>
    </source>
</evidence>
<dbReference type="GO" id="GO:0007156">
    <property type="term" value="P:homophilic cell adhesion via plasma membrane adhesion molecules"/>
    <property type="evidence" value="ECO:0007669"/>
    <property type="project" value="TreeGrafter"/>
</dbReference>
<gene>
    <name evidence="5" type="primary">Lac_3</name>
    <name evidence="5" type="ORF">Bhyg_10203</name>
</gene>
<dbReference type="InterPro" id="IPR058250">
    <property type="entry name" value="CCC"/>
</dbReference>
<feature type="domain" description="Ig-like" evidence="4">
    <location>
        <begin position="141"/>
        <end position="240"/>
    </location>
</feature>
<keyword evidence="1" id="KW-1015">Disulfide bond</keyword>
<sequence>MPILSATKLIVLCTFVVYSSCAKPSITFISPEQVRNIGESVILNCTVQNLDGHVVIWRRKDRDCPTSTIVLTLGSLMTIRDPRFGLRVNNETNSLLLNITDIKITDSAIYECQIMISVNEKVSSDVELLVRTPPHASCEKPSITFISPEQVRNIGESVILNCTVQNPDEYAVIWTKKDRDRPTDTVVLSIGSIMTMKDPRFELKVNNETNSYLLNITDIQTTDTAIYECQIIISANVKVTSHVELLVRTPPYGTTISVTSGSNTSKSSDASTISVTVASGDNAELKCTAEGYPRPSISWIREYNAIMPGGGHSFSGNILRISAVVKEDRGTYYCVAENLVGKDKRNIDFEVEFAPVISIPRPKVAQAIDYDIELECNVIAFPAPVVLWYKNGVQLNNNDYDYRISNTASADEETNSVLRIKTIESDQYGDYYCKASNKVGHNEAIINVYRPSLTNSLAKIPPGIPPTGCPLCDSSVYTYCSNKMIHDSCCCNGPLGFNGGIGFNCPISNCGYLHANSCYEHALITNCCCNSPYRK</sequence>
<evidence type="ECO:0000256" key="1">
    <source>
        <dbReference type="ARBA" id="ARBA00023157"/>
    </source>
</evidence>
<dbReference type="AlphaFoldDB" id="A0A9Q0RZ30"/>
<organism evidence="5 6">
    <name type="scientific">Pseudolycoriella hygida</name>
    <dbReference type="NCBI Taxonomy" id="35572"/>
    <lineage>
        <taxon>Eukaryota</taxon>
        <taxon>Metazoa</taxon>
        <taxon>Ecdysozoa</taxon>
        <taxon>Arthropoda</taxon>
        <taxon>Hexapoda</taxon>
        <taxon>Insecta</taxon>
        <taxon>Pterygota</taxon>
        <taxon>Neoptera</taxon>
        <taxon>Endopterygota</taxon>
        <taxon>Diptera</taxon>
        <taxon>Nematocera</taxon>
        <taxon>Sciaroidea</taxon>
        <taxon>Sciaridae</taxon>
        <taxon>Pseudolycoriella</taxon>
    </lineage>
</organism>
<dbReference type="InterPro" id="IPR013106">
    <property type="entry name" value="Ig_V-set"/>
</dbReference>
<feature type="domain" description="Ig-like" evidence="4">
    <location>
        <begin position="355"/>
        <end position="447"/>
    </location>
</feature>
<evidence type="ECO:0000256" key="2">
    <source>
        <dbReference type="ARBA" id="ARBA00023319"/>
    </source>
</evidence>
<proteinExistence type="predicted"/>
<dbReference type="InterPro" id="IPR036179">
    <property type="entry name" value="Ig-like_dom_sf"/>
</dbReference>
<dbReference type="Pfam" id="PF13927">
    <property type="entry name" value="Ig_3"/>
    <property type="match status" value="1"/>
</dbReference>
<dbReference type="Proteomes" id="UP001151699">
    <property type="component" value="Chromosome X"/>
</dbReference>
<name>A0A9Q0RZ30_9DIPT</name>
<evidence type="ECO:0000256" key="3">
    <source>
        <dbReference type="SAM" id="SignalP"/>
    </source>
</evidence>
<dbReference type="InterPro" id="IPR003598">
    <property type="entry name" value="Ig_sub2"/>
</dbReference>
<dbReference type="InterPro" id="IPR050958">
    <property type="entry name" value="Cell_Adh-Cytoskel_Orgn"/>
</dbReference>
<dbReference type="EMBL" id="WJQU01000003">
    <property type="protein sequence ID" value="KAJ6637473.1"/>
    <property type="molecule type" value="Genomic_DNA"/>
</dbReference>
<reference evidence="5" key="1">
    <citation type="submission" date="2022-07" db="EMBL/GenBank/DDBJ databases">
        <authorList>
            <person name="Trinca V."/>
            <person name="Uliana J.V.C."/>
            <person name="Torres T.T."/>
            <person name="Ward R.J."/>
            <person name="Monesi N."/>
        </authorList>
    </citation>
    <scope>NUCLEOTIDE SEQUENCE</scope>
    <source>
        <strain evidence="5">HSMRA1968</strain>
        <tissue evidence="5">Whole embryos</tissue>
    </source>
</reference>
<dbReference type="InterPro" id="IPR007110">
    <property type="entry name" value="Ig-like_dom"/>
</dbReference>
<comment type="caution">
    <text evidence="5">The sequence shown here is derived from an EMBL/GenBank/DDBJ whole genome shotgun (WGS) entry which is preliminary data.</text>
</comment>
<dbReference type="PANTHER" id="PTHR45080">
    <property type="entry name" value="CONTACTIN 5"/>
    <property type="match status" value="1"/>
</dbReference>
<dbReference type="PANTHER" id="PTHR45080:SF33">
    <property type="entry name" value="IG-LIKE DOMAIN-CONTAINING PROTEIN"/>
    <property type="match status" value="1"/>
</dbReference>
<dbReference type="SMART" id="SM00409">
    <property type="entry name" value="IG"/>
    <property type="match status" value="4"/>
</dbReference>
<feature type="domain" description="Ig-like" evidence="4">
    <location>
        <begin position="251"/>
        <end position="352"/>
    </location>
</feature>
<accession>A0A9Q0RZ30</accession>
<dbReference type="CDD" id="cd00096">
    <property type="entry name" value="Ig"/>
    <property type="match status" value="1"/>
</dbReference>
<evidence type="ECO:0000259" key="4">
    <source>
        <dbReference type="PROSITE" id="PS50835"/>
    </source>
</evidence>
<protein>
    <submittedName>
        <fullName evidence="5">Lachesin</fullName>
    </submittedName>
</protein>
<dbReference type="OrthoDB" id="10010359at2759"/>
<keyword evidence="3" id="KW-0732">Signal</keyword>
<feature type="chain" id="PRO_5040375310" evidence="3">
    <location>
        <begin position="22"/>
        <end position="535"/>
    </location>
</feature>
<dbReference type="FunFam" id="2.60.40.10:FF:000032">
    <property type="entry name" value="palladin isoform X1"/>
    <property type="match status" value="1"/>
</dbReference>
<feature type="domain" description="Ig-like" evidence="4">
    <location>
        <begin position="24"/>
        <end position="123"/>
    </location>
</feature>
<dbReference type="SUPFAM" id="SSF48726">
    <property type="entry name" value="Immunoglobulin"/>
    <property type="match status" value="4"/>
</dbReference>
<dbReference type="InterPro" id="IPR013783">
    <property type="entry name" value="Ig-like_fold"/>
</dbReference>
<dbReference type="Pfam" id="PF07686">
    <property type="entry name" value="V-set"/>
    <property type="match status" value="2"/>
</dbReference>
<keyword evidence="6" id="KW-1185">Reference proteome</keyword>
<dbReference type="Gene3D" id="2.60.40.10">
    <property type="entry name" value="Immunoglobulins"/>
    <property type="match status" value="4"/>
</dbReference>
<dbReference type="PROSITE" id="PS50835">
    <property type="entry name" value="IG_LIKE"/>
    <property type="match status" value="4"/>
</dbReference>
<dbReference type="SMART" id="SM00408">
    <property type="entry name" value="IGc2"/>
    <property type="match status" value="4"/>
</dbReference>
<dbReference type="InterPro" id="IPR003599">
    <property type="entry name" value="Ig_sub"/>
</dbReference>
<evidence type="ECO:0000313" key="6">
    <source>
        <dbReference type="Proteomes" id="UP001151699"/>
    </source>
</evidence>
<dbReference type="GO" id="GO:0005886">
    <property type="term" value="C:plasma membrane"/>
    <property type="evidence" value="ECO:0007669"/>
    <property type="project" value="TreeGrafter"/>
</dbReference>